<evidence type="ECO:0000313" key="2">
    <source>
        <dbReference type="Proteomes" id="UP000836841"/>
    </source>
</evidence>
<proteinExistence type="predicted"/>
<keyword evidence="2" id="KW-1185">Reference proteome</keyword>
<evidence type="ECO:0000313" key="1">
    <source>
        <dbReference type="EMBL" id="CAH2078545.1"/>
    </source>
</evidence>
<accession>A0AAU9T6B1</accession>
<protein>
    <submittedName>
        <fullName evidence="1">Uncharacterized protein</fullName>
    </submittedName>
</protein>
<gene>
    <name evidence="1" type="ORF">TAV2_LOCUS22706</name>
</gene>
<sequence length="89" mass="9988">MNIPGSPLIVLFSLLAPPRCEIVRFYGLGVSSQTDDNWNLSYNGRGIPNLGMFRLRVLTFGKASYGHASTASFWFDNWLELNGFVEEQS</sequence>
<dbReference type="AlphaFoldDB" id="A0AAU9T6B1"/>
<feature type="non-terminal residue" evidence="1">
    <location>
        <position position="89"/>
    </location>
</feature>
<dbReference type="Proteomes" id="UP000836841">
    <property type="component" value="Chromosome 7"/>
</dbReference>
<name>A0AAU9T6B1_THLAR</name>
<dbReference type="EMBL" id="OU466863">
    <property type="protein sequence ID" value="CAH2078545.1"/>
    <property type="molecule type" value="Genomic_DNA"/>
</dbReference>
<reference evidence="1 2" key="1">
    <citation type="submission" date="2022-03" db="EMBL/GenBank/DDBJ databases">
        <authorList>
            <person name="Nunn A."/>
            <person name="Chopra R."/>
            <person name="Nunn A."/>
            <person name="Contreras Garrido A."/>
        </authorList>
    </citation>
    <scope>NUCLEOTIDE SEQUENCE [LARGE SCALE GENOMIC DNA]</scope>
</reference>
<organism evidence="1 2">
    <name type="scientific">Thlaspi arvense</name>
    <name type="common">Field penny-cress</name>
    <dbReference type="NCBI Taxonomy" id="13288"/>
    <lineage>
        <taxon>Eukaryota</taxon>
        <taxon>Viridiplantae</taxon>
        <taxon>Streptophyta</taxon>
        <taxon>Embryophyta</taxon>
        <taxon>Tracheophyta</taxon>
        <taxon>Spermatophyta</taxon>
        <taxon>Magnoliopsida</taxon>
        <taxon>eudicotyledons</taxon>
        <taxon>Gunneridae</taxon>
        <taxon>Pentapetalae</taxon>
        <taxon>rosids</taxon>
        <taxon>malvids</taxon>
        <taxon>Brassicales</taxon>
        <taxon>Brassicaceae</taxon>
        <taxon>Thlaspideae</taxon>
        <taxon>Thlaspi</taxon>
    </lineage>
</organism>